<dbReference type="GO" id="GO:0008610">
    <property type="term" value="P:lipid biosynthetic process"/>
    <property type="evidence" value="ECO:0007669"/>
    <property type="project" value="InterPro"/>
</dbReference>
<dbReference type="GO" id="GO:0016020">
    <property type="term" value="C:membrane"/>
    <property type="evidence" value="ECO:0007669"/>
    <property type="project" value="UniProtKB-SubCell"/>
</dbReference>
<keyword evidence="7" id="KW-1185">Reference proteome</keyword>
<organism evidence="6 7">
    <name type="scientific">Basidiobolus meristosporus CBS 931.73</name>
    <dbReference type="NCBI Taxonomy" id="1314790"/>
    <lineage>
        <taxon>Eukaryota</taxon>
        <taxon>Fungi</taxon>
        <taxon>Fungi incertae sedis</taxon>
        <taxon>Zoopagomycota</taxon>
        <taxon>Entomophthoromycotina</taxon>
        <taxon>Basidiobolomycetes</taxon>
        <taxon>Basidiobolales</taxon>
        <taxon>Basidiobolaceae</taxon>
        <taxon>Basidiobolus</taxon>
    </lineage>
</organism>
<dbReference type="FunCoup" id="A0A1Y1YP72">
    <property type="interactions" value="283"/>
</dbReference>
<dbReference type="EMBL" id="MCFE01000091">
    <property type="protein sequence ID" value="ORX99840.1"/>
    <property type="molecule type" value="Genomic_DNA"/>
</dbReference>
<name>A0A1Y1YP72_9FUNG</name>
<dbReference type="AlphaFoldDB" id="A0A1Y1YP72"/>
<sequence>NNDLIERSSVGIDYQPNAVESLWLSLFEGRNHALVLAMITFVSHQVIYYGRYVPFWIAEHIPSLQKYKLQENKPVSNEIRWKCLKGVLIQNHFIQLPMIMSFHPTVTSLGMKVTEVPFPSWMALSIQIALFFVVEDFYHYWMHRLLHYGVLYKMIHKQHHEFTAPCGLAAEYAHPLETLILAMGTFGGPLIWIGLTGDLHVITVLMWMGCRLLQAVDAHSGFDFPWSLHHWLPFWGGAEHHDYHHQFFVNCYASSFRIWDHLFGTDLKYKAYRKQQAKLEGKKVN</sequence>
<dbReference type="GO" id="GO:0016491">
    <property type="term" value="F:oxidoreductase activity"/>
    <property type="evidence" value="ECO:0007669"/>
    <property type="project" value="InterPro"/>
</dbReference>
<evidence type="ECO:0000313" key="7">
    <source>
        <dbReference type="Proteomes" id="UP000193498"/>
    </source>
</evidence>
<dbReference type="InParanoid" id="A0A1Y1YP72"/>
<evidence type="ECO:0000259" key="5">
    <source>
        <dbReference type="Pfam" id="PF04116"/>
    </source>
</evidence>
<reference evidence="6 7" key="1">
    <citation type="submission" date="2016-07" db="EMBL/GenBank/DDBJ databases">
        <title>Pervasive Adenine N6-methylation of Active Genes in Fungi.</title>
        <authorList>
            <consortium name="DOE Joint Genome Institute"/>
            <person name="Mondo S.J."/>
            <person name="Dannebaum R.O."/>
            <person name="Kuo R.C."/>
            <person name="Labutti K."/>
            <person name="Haridas S."/>
            <person name="Kuo A."/>
            <person name="Salamov A."/>
            <person name="Ahrendt S.R."/>
            <person name="Lipzen A."/>
            <person name="Sullivan W."/>
            <person name="Andreopoulos W.B."/>
            <person name="Clum A."/>
            <person name="Lindquist E."/>
            <person name="Daum C."/>
            <person name="Ramamoorthy G.K."/>
            <person name="Gryganskyi A."/>
            <person name="Culley D."/>
            <person name="Magnuson J.K."/>
            <person name="James T.Y."/>
            <person name="O'Malley M.A."/>
            <person name="Stajich J.E."/>
            <person name="Spatafora J.W."/>
            <person name="Visel A."/>
            <person name="Grigoriev I.V."/>
        </authorList>
    </citation>
    <scope>NUCLEOTIDE SEQUENCE [LARGE SCALE GENOMIC DNA]</scope>
    <source>
        <strain evidence="6 7">CBS 931.73</strain>
    </source>
</reference>
<comment type="caution">
    <text evidence="6">The sequence shown here is derived from an EMBL/GenBank/DDBJ whole genome shotgun (WGS) entry which is preliminary data.</text>
</comment>
<dbReference type="STRING" id="1314790.A0A1Y1YP72"/>
<dbReference type="InterPro" id="IPR050307">
    <property type="entry name" value="Sterol_Desaturase_Related"/>
</dbReference>
<dbReference type="PANTHER" id="PTHR11863">
    <property type="entry name" value="STEROL DESATURASE"/>
    <property type="match status" value="1"/>
</dbReference>
<keyword evidence="3" id="KW-1133">Transmembrane helix</keyword>
<dbReference type="Proteomes" id="UP000193498">
    <property type="component" value="Unassembled WGS sequence"/>
</dbReference>
<protein>
    <recommendedName>
        <fullName evidence="5">Fatty acid hydroxylase domain-containing protein</fullName>
    </recommendedName>
</protein>
<dbReference type="GO" id="GO:0005506">
    <property type="term" value="F:iron ion binding"/>
    <property type="evidence" value="ECO:0007669"/>
    <property type="project" value="InterPro"/>
</dbReference>
<dbReference type="InterPro" id="IPR006694">
    <property type="entry name" value="Fatty_acid_hydroxylase"/>
</dbReference>
<comment type="subcellular location">
    <subcellularLocation>
        <location evidence="1">Membrane</location>
    </subcellularLocation>
</comment>
<feature type="domain" description="Fatty acid hydroxylase" evidence="5">
    <location>
        <begin position="129"/>
        <end position="265"/>
    </location>
</feature>
<dbReference type="Pfam" id="PF04116">
    <property type="entry name" value="FA_hydroxylase"/>
    <property type="match status" value="1"/>
</dbReference>
<feature type="non-terminal residue" evidence="6">
    <location>
        <position position="1"/>
    </location>
</feature>
<evidence type="ECO:0000256" key="1">
    <source>
        <dbReference type="ARBA" id="ARBA00004370"/>
    </source>
</evidence>
<evidence type="ECO:0000256" key="2">
    <source>
        <dbReference type="ARBA" id="ARBA00022692"/>
    </source>
</evidence>
<evidence type="ECO:0000313" key="6">
    <source>
        <dbReference type="EMBL" id="ORX99840.1"/>
    </source>
</evidence>
<evidence type="ECO:0000256" key="4">
    <source>
        <dbReference type="ARBA" id="ARBA00023136"/>
    </source>
</evidence>
<proteinExistence type="predicted"/>
<accession>A0A1Y1YP72</accession>
<keyword evidence="4" id="KW-0472">Membrane</keyword>
<keyword evidence="2" id="KW-0812">Transmembrane</keyword>
<dbReference type="OrthoDB" id="1658724at2759"/>
<gene>
    <name evidence="6" type="ORF">K493DRAFT_211979</name>
</gene>
<evidence type="ECO:0000256" key="3">
    <source>
        <dbReference type="ARBA" id="ARBA00022989"/>
    </source>
</evidence>